<accession>A0AC35UAL9</accession>
<dbReference type="WBParaSite" id="RSKR_0000996200.1">
    <property type="protein sequence ID" value="RSKR_0000996200.1"/>
    <property type="gene ID" value="RSKR_0000996200"/>
</dbReference>
<evidence type="ECO:0000313" key="1">
    <source>
        <dbReference type="Proteomes" id="UP000095286"/>
    </source>
</evidence>
<protein>
    <submittedName>
        <fullName evidence="2">Importin N-terminal domain-containing protein</fullName>
    </submittedName>
</protein>
<proteinExistence type="predicted"/>
<reference evidence="2" key="1">
    <citation type="submission" date="2016-11" db="UniProtKB">
        <authorList>
            <consortium name="WormBaseParasite"/>
        </authorList>
    </citation>
    <scope>IDENTIFICATION</scope>
    <source>
        <strain evidence="2">KR3021</strain>
    </source>
</reference>
<evidence type="ECO:0000313" key="2">
    <source>
        <dbReference type="WBParaSite" id="RSKR_0000996200.1"/>
    </source>
</evidence>
<name>A0AC35UAL9_9BILA</name>
<sequence>MNDEELLIKLNEASKQIFETQDANIRKEADIFLDEVAASQKCIPSCILLFERGIMPYAPLVAKKLLISVLNSKASIPSDMRLQLSGYLLTYLKESVHRMPLFVTTALCQLFARIVKISWSYLDSEKGNSQEFQALLKSVVGLLTSSEGKTDVACHILSAVLVDFGIQEGVEGVAKLKRMAANFRDNFMKLIFEGCINLLRKLSGNRIFNTEDAQIYGLLLEVSLQTLSFDFIGSMYDETQDESNAIQIPGKWKDLFEEDSVVVMFFSLYKNVPHVHATKLLQNLVLLTSIRRTLFDCKSRSTHLEHLTKGVLDILSEPAKLRNPETFHEFCRLIARLKGTFQLTEIVKAGGYKEMVNSLVSFTMESLGIAEFSLNSVYYLLSFWSKMVTSTAYINNTEVHYLDDLCPNIVKAFISCRLNTCQQVVENGVDDELEDSGSVHQLMDILGVICRLGYRESFDNIVSIFDADVNKFTSVQLNSFESKLSKKRLTWLVYLIGGCILGKSTLSSNSDMDSIDGELVSRVLQLMKITDAQLVQVRPNDIDNDWQYLEHGYLYVLEHTRKQYISDQILRISEMYERLRKNMDIKNEEDLLVVYVHKIATNLKYLSTKEKVVDSSLNLFDELTLGFMASKKLLKMDEIQYMINNHNADLLSFNSENVTISSLKCRTNFYRSLTRIFACNLGEDFGAFETYMIPVGNTLKEIMNIFSNRNNSINQDQLKLAVISCCRDIRGIAFALSKKSHFTMLVQWMHPDIFGFIKGSLEIWGDRPEIVNPILKLLVEIACNRTSRLTFEMNTRYTIVLFREISKLIVDYGRKIIEMKNLSPNDFYKLKIKNIRNIFNIIKNVLQGSYLPYGVMDFYGDRCFNETFNLFIQLFFDIKDVFMDYPKLCKMYFSVLDTLARDQIVYISLLDENTFAEVLKSIHLGAQSLDSVIITNATNALDYIIDFIFRKVNPGVKTVSIDSETEGEACINALKSQPQILSQLLNTILYTLIFEDCKCQWSLSRPLFGIILLNPENFNVWKRDMINAQDSTKHQRLENAFDSLMDNIEKVLNSKNKDSFTTNVSIFRKSVVEILRDSNTPELDNRIDYDAEGM</sequence>
<dbReference type="Proteomes" id="UP000095286">
    <property type="component" value="Unplaced"/>
</dbReference>
<organism evidence="1 2">
    <name type="scientific">Rhabditophanes sp. KR3021</name>
    <dbReference type="NCBI Taxonomy" id="114890"/>
    <lineage>
        <taxon>Eukaryota</taxon>
        <taxon>Metazoa</taxon>
        <taxon>Ecdysozoa</taxon>
        <taxon>Nematoda</taxon>
        <taxon>Chromadorea</taxon>
        <taxon>Rhabditida</taxon>
        <taxon>Tylenchina</taxon>
        <taxon>Panagrolaimomorpha</taxon>
        <taxon>Strongyloidoidea</taxon>
        <taxon>Alloionematidae</taxon>
        <taxon>Rhabditophanes</taxon>
    </lineage>
</organism>